<dbReference type="InterPro" id="IPR044992">
    <property type="entry name" value="ChyE-like"/>
</dbReference>
<dbReference type="GO" id="GO:0005829">
    <property type="term" value="C:cytosol"/>
    <property type="evidence" value="ECO:0007669"/>
    <property type="project" value="TreeGrafter"/>
</dbReference>
<dbReference type="Pfam" id="PF00117">
    <property type="entry name" value="GATase"/>
    <property type="match status" value="1"/>
</dbReference>
<protein>
    <recommendedName>
        <fullName evidence="1">Glutamine amidotransferase domain-containing protein</fullName>
    </recommendedName>
</protein>
<feature type="domain" description="Glutamine amidotransferase" evidence="1">
    <location>
        <begin position="29"/>
        <end position="143"/>
    </location>
</feature>
<evidence type="ECO:0000313" key="2">
    <source>
        <dbReference type="EMBL" id="SVD55255.1"/>
    </source>
</evidence>
<proteinExistence type="predicted"/>
<dbReference type="PROSITE" id="PS51273">
    <property type="entry name" value="GATASE_TYPE_1"/>
    <property type="match status" value="1"/>
</dbReference>
<dbReference type="SUPFAM" id="SSF52317">
    <property type="entry name" value="Class I glutamine amidotransferase-like"/>
    <property type="match status" value="1"/>
</dbReference>
<dbReference type="PANTHER" id="PTHR42695:SF5">
    <property type="entry name" value="GLUTAMINE AMIDOTRANSFERASE YLR126C-RELATED"/>
    <property type="match status" value="1"/>
</dbReference>
<feature type="non-terminal residue" evidence="2">
    <location>
        <position position="1"/>
    </location>
</feature>
<dbReference type="PANTHER" id="PTHR42695">
    <property type="entry name" value="GLUTAMINE AMIDOTRANSFERASE YLR126C-RELATED"/>
    <property type="match status" value="1"/>
</dbReference>
<accession>A0A382WA71</accession>
<dbReference type="AlphaFoldDB" id="A0A382WA71"/>
<dbReference type="InterPro" id="IPR017926">
    <property type="entry name" value="GATASE"/>
</dbReference>
<dbReference type="EMBL" id="UINC01157972">
    <property type="protein sequence ID" value="SVD55255.1"/>
    <property type="molecule type" value="Genomic_DNA"/>
</dbReference>
<reference evidence="2" key="1">
    <citation type="submission" date="2018-05" db="EMBL/GenBank/DDBJ databases">
        <authorList>
            <person name="Lanie J.A."/>
            <person name="Ng W.-L."/>
            <person name="Kazmierczak K.M."/>
            <person name="Andrzejewski T.M."/>
            <person name="Davidsen T.M."/>
            <person name="Wayne K.J."/>
            <person name="Tettelin H."/>
            <person name="Glass J.I."/>
            <person name="Rusch D."/>
            <person name="Podicherti R."/>
            <person name="Tsui H.-C.T."/>
            <person name="Winkler M.E."/>
        </authorList>
    </citation>
    <scope>NUCLEOTIDE SEQUENCE</scope>
</reference>
<gene>
    <name evidence="2" type="ORF">METZ01_LOCUS408109</name>
</gene>
<name>A0A382WA71_9ZZZZ</name>
<dbReference type="Gene3D" id="3.40.50.880">
    <property type="match status" value="1"/>
</dbReference>
<sequence>AVYCSGSRRNVSIWEDWMDGGASLLRVSARSGTPTLGICFGHQLLCKALGAKITREETLFNGVSDLELTNEGRGDSLFGSRRSGPGDAPVVLFTHRDHVVTVPDCCSLLGHTDHNLVTAVRVLDEDGKCLPAWGVQFHPEAAKARIERAFEWGHISQEELDSFQREHDGAGILSSFASTVLGA</sequence>
<organism evidence="2">
    <name type="scientific">marine metagenome</name>
    <dbReference type="NCBI Taxonomy" id="408172"/>
    <lineage>
        <taxon>unclassified sequences</taxon>
        <taxon>metagenomes</taxon>
        <taxon>ecological metagenomes</taxon>
    </lineage>
</organism>
<dbReference type="PRINTS" id="PR00096">
    <property type="entry name" value="GATASE"/>
</dbReference>
<evidence type="ECO:0000259" key="1">
    <source>
        <dbReference type="Pfam" id="PF00117"/>
    </source>
</evidence>
<dbReference type="InterPro" id="IPR029062">
    <property type="entry name" value="Class_I_gatase-like"/>
</dbReference>